<dbReference type="EMBL" id="JAGSPJ010000001">
    <property type="protein sequence ID" value="MBR7798863.1"/>
    <property type="molecule type" value="Genomic_DNA"/>
</dbReference>
<protein>
    <submittedName>
        <fullName evidence="1">DUF1853 family protein</fullName>
    </submittedName>
</protein>
<organism evidence="1 2">
    <name type="scientific">Undibacterium fentianense</name>
    <dbReference type="NCBI Taxonomy" id="2828728"/>
    <lineage>
        <taxon>Bacteria</taxon>
        <taxon>Pseudomonadati</taxon>
        <taxon>Pseudomonadota</taxon>
        <taxon>Betaproteobacteria</taxon>
        <taxon>Burkholderiales</taxon>
        <taxon>Oxalobacteraceae</taxon>
        <taxon>Undibacterium</taxon>
    </lineage>
</organism>
<evidence type="ECO:0000313" key="1">
    <source>
        <dbReference type="EMBL" id="MBR7798863.1"/>
    </source>
</evidence>
<name>A0A941E4Y3_9BURK</name>
<dbReference type="Proteomes" id="UP000678545">
    <property type="component" value="Unassembled WGS sequence"/>
</dbReference>
<gene>
    <name evidence="1" type="ORF">KDM90_02415</name>
</gene>
<dbReference type="RefSeq" id="WP_212673989.1">
    <property type="nucleotide sequence ID" value="NZ_JAGSPJ010000001.1"/>
</dbReference>
<dbReference type="Pfam" id="PF08907">
    <property type="entry name" value="DUF1853"/>
    <property type="match status" value="1"/>
</dbReference>
<keyword evidence="2" id="KW-1185">Reference proteome</keyword>
<comment type="caution">
    <text evidence="1">The sequence shown here is derived from an EMBL/GenBank/DDBJ whole genome shotgun (WGS) entry which is preliminary data.</text>
</comment>
<sequence>MHTYQFQFHREWEHLTDPHVRALAWILTSPDLLCQSSPIWWQQVGAIQMIESEKLKLWLSQLNAHPTPLHESLKIHQFLRLGHYAERLLSFYFNHVGLLYAQGLQVRNERSETIGEFDYLLYADNGLQHLELATKFYLFYGDESELGRASLFNYLGPNLNDSLGAKMQKIMQRQLTLSQHDAAKKLVSTRISSAKALIKGWLFYHSSERQELVDGIAIDHCKGFWWTMQEFEQLAIPFALKLDRLQWLAPAQVSVESVMDKSLILETLHRHFSSDDTPILVAIMKRNGDVMQEICRGMVVANSWPAKAYQTVRTSRLT</sequence>
<evidence type="ECO:0000313" key="2">
    <source>
        <dbReference type="Proteomes" id="UP000678545"/>
    </source>
</evidence>
<dbReference type="AlphaFoldDB" id="A0A941E4Y3"/>
<proteinExistence type="predicted"/>
<accession>A0A941E4Y3</accession>
<dbReference type="InterPro" id="IPR015003">
    <property type="entry name" value="DUF1853"/>
</dbReference>
<reference evidence="1" key="1">
    <citation type="submission" date="2021-04" db="EMBL/GenBank/DDBJ databases">
        <title>novel species isolated from subtropical streams in China.</title>
        <authorList>
            <person name="Lu H."/>
        </authorList>
    </citation>
    <scope>NUCLEOTIDE SEQUENCE</scope>
    <source>
        <strain evidence="1">FT137W</strain>
    </source>
</reference>